<dbReference type="SUPFAM" id="SSF54631">
    <property type="entry name" value="CBS-domain pair"/>
    <property type="match status" value="1"/>
</dbReference>
<evidence type="ECO:0000313" key="5">
    <source>
        <dbReference type="EMBL" id="GAN80750.1"/>
    </source>
</evidence>
<dbReference type="InterPro" id="IPR014004">
    <property type="entry name" value="Transpt-assoc_nodulatn_dom_bac"/>
</dbReference>
<accession>A0A0D6PG54</accession>
<evidence type="ECO:0000256" key="1">
    <source>
        <dbReference type="ARBA" id="ARBA00023122"/>
    </source>
</evidence>
<dbReference type="SMART" id="SM00749">
    <property type="entry name" value="BON"/>
    <property type="match status" value="1"/>
</dbReference>
<feature type="domain" description="CBS" evidence="4">
    <location>
        <begin position="94"/>
        <end position="150"/>
    </location>
</feature>
<organism evidence="5 6">
    <name type="scientific">Acidocella aminolytica 101 = DSM 11237</name>
    <dbReference type="NCBI Taxonomy" id="1120923"/>
    <lineage>
        <taxon>Bacteria</taxon>
        <taxon>Pseudomonadati</taxon>
        <taxon>Pseudomonadota</taxon>
        <taxon>Alphaproteobacteria</taxon>
        <taxon>Acetobacterales</taxon>
        <taxon>Acidocellaceae</taxon>
        <taxon>Acidocella</taxon>
    </lineage>
</organism>
<dbReference type="CDD" id="cd04586">
    <property type="entry name" value="CBS_pair_BON_assoc"/>
    <property type="match status" value="1"/>
</dbReference>
<keyword evidence="6" id="KW-1185">Reference proteome</keyword>
<dbReference type="InterPro" id="IPR046342">
    <property type="entry name" value="CBS_dom_sf"/>
</dbReference>
<dbReference type="PROSITE" id="PS51371">
    <property type="entry name" value="CBS"/>
    <property type="match status" value="2"/>
</dbReference>
<evidence type="ECO:0000259" key="3">
    <source>
        <dbReference type="PROSITE" id="PS50914"/>
    </source>
</evidence>
<feature type="domain" description="BON" evidence="3">
    <location>
        <begin position="155"/>
        <end position="223"/>
    </location>
</feature>
<evidence type="ECO:0008006" key="7">
    <source>
        <dbReference type="Google" id="ProtNLM"/>
    </source>
</evidence>
<reference evidence="5 6" key="1">
    <citation type="submission" date="2012-11" db="EMBL/GenBank/DDBJ databases">
        <title>Whole genome sequence of Acidocella aminolytica 101 = DSM 11237.</title>
        <authorList>
            <person name="Azuma Y."/>
            <person name="Higashiura N."/>
            <person name="Hirakawa H."/>
            <person name="Matsushita K."/>
        </authorList>
    </citation>
    <scope>NUCLEOTIDE SEQUENCE [LARGE SCALE GENOMIC DNA]</scope>
    <source>
        <strain evidence="6">101 / DSM 11237</strain>
    </source>
</reference>
<evidence type="ECO:0000256" key="2">
    <source>
        <dbReference type="PROSITE-ProRule" id="PRU00703"/>
    </source>
</evidence>
<dbReference type="InterPro" id="IPR000644">
    <property type="entry name" value="CBS_dom"/>
</dbReference>
<dbReference type="InterPro" id="IPR007055">
    <property type="entry name" value="BON_dom"/>
</dbReference>
<gene>
    <name evidence="5" type="ORF">Aam_056_014</name>
</gene>
<dbReference type="InterPro" id="IPR017080">
    <property type="entry name" value="UCP036990_CBS_BON"/>
</dbReference>
<dbReference type="SMART" id="SM00116">
    <property type="entry name" value="CBS"/>
    <property type="match status" value="2"/>
</dbReference>
<protein>
    <recommendedName>
        <fullName evidence="7">Signal transduction protein with CBS</fullName>
    </recommendedName>
</protein>
<dbReference type="PANTHER" id="PTHR43080:SF26">
    <property type="entry name" value="REGULATORY PROTEIN"/>
    <property type="match status" value="1"/>
</dbReference>
<dbReference type="STRING" id="1120923.SAMN02746095_01833"/>
<feature type="domain" description="CBS" evidence="4">
    <location>
        <begin position="7"/>
        <end position="66"/>
    </location>
</feature>
<dbReference type="Proteomes" id="UP000032668">
    <property type="component" value="Unassembled WGS sequence"/>
</dbReference>
<dbReference type="PIRSF" id="PIRSF036990">
    <property type="entry name" value="UCP036990_CBS_BON"/>
    <property type="match status" value="1"/>
</dbReference>
<dbReference type="PROSITE" id="PS50914">
    <property type="entry name" value="BON"/>
    <property type="match status" value="1"/>
</dbReference>
<sequence>MNVAEIMNRNTIAVQPRTTVVDAARIMLANHVSGLPVLDENGTLVGVVTEGDMLRRAEIGTEGTPAGWLKALLQPAAVAADYVATHSRHVSGVMTHNPVFVTPDTSLAEAVQIMLRKHFKRLPVMENNKLVGIIGRTDLLKALTAKLIETHELVSDDDILAYIKNEIGQAKWAPRSGLQVAVKDSVVTLEGTIFSDEERRAVVTIVENAPGVKEVKDELVFVDPGSGLAFPAASL</sequence>
<dbReference type="Gene3D" id="3.30.1340.30">
    <property type="match status" value="1"/>
</dbReference>
<comment type="caution">
    <text evidence="5">The sequence shown here is derived from an EMBL/GenBank/DDBJ whole genome shotgun (WGS) entry which is preliminary data.</text>
</comment>
<dbReference type="EMBL" id="BANC01000055">
    <property type="protein sequence ID" value="GAN80750.1"/>
    <property type="molecule type" value="Genomic_DNA"/>
</dbReference>
<name>A0A0D6PG54_9PROT</name>
<dbReference type="InterPro" id="IPR051257">
    <property type="entry name" value="Diverse_CBS-Domain"/>
</dbReference>
<evidence type="ECO:0000313" key="6">
    <source>
        <dbReference type="Proteomes" id="UP000032668"/>
    </source>
</evidence>
<dbReference type="OrthoDB" id="9783590at2"/>
<dbReference type="Pfam" id="PF04972">
    <property type="entry name" value="BON"/>
    <property type="match status" value="1"/>
</dbReference>
<proteinExistence type="predicted"/>
<dbReference type="RefSeq" id="WP_048879143.1">
    <property type="nucleotide sequence ID" value="NZ_BANC01000055.1"/>
</dbReference>
<dbReference type="Gene3D" id="3.10.580.10">
    <property type="entry name" value="CBS-domain"/>
    <property type="match status" value="1"/>
</dbReference>
<keyword evidence="1 2" id="KW-0129">CBS domain</keyword>
<dbReference type="Pfam" id="PF00571">
    <property type="entry name" value="CBS"/>
    <property type="match status" value="2"/>
</dbReference>
<dbReference type="PANTHER" id="PTHR43080">
    <property type="entry name" value="CBS DOMAIN-CONTAINING PROTEIN CBSX3, MITOCHONDRIAL"/>
    <property type="match status" value="1"/>
</dbReference>
<dbReference type="AlphaFoldDB" id="A0A0D6PG54"/>
<evidence type="ECO:0000259" key="4">
    <source>
        <dbReference type="PROSITE" id="PS51371"/>
    </source>
</evidence>